<evidence type="ECO:0000313" key="1">
    <source>
        <dbReference type="EMBL" id="KAK2558590.1"/>
    </source>
</evidence>
<keyword evidence="2" id="KW-1185">Reference proteome</keyword>
<sequence>MVVTRIKCLAKQKASMNVFKPASEVVNDILLNELTDTPCPSLPCLDSLQRTVNSFRQQLRPQDLEFDLEMEHVPDKFFWKM</sequence>
<gene>
    <name evidence="1" type="ORF">P5673_018768</name>
</gene>
<dbReference type="AlphaFoldDB" id="A0AAD9V2Q1"/>
<dbReference type="Proteomes" id="UP001249851">
    <property type="component" value="Unassembled WGS sequence"/>
</dbReference>
<comment type="caution">
    <text evidence="1">The sequence shown here is derived from an EMBL/GenBank/DDBJ whole genome shotgun (WGS) entry which is preliminary data.</text>
</comment>
<dbReference type="EMBL" id="JARQWQ010000043">
    <property type="protein sequence ID" value="KAK2558590.1"/>
    <property type="molecule type" value="Genomic_DNA"/>
</dbReference>
<name>A0AAD9V2Q1_ACRCE</name>
<organism evidence="1 2">
    <name type="scientific">Acropora cervicornis</name>
    <name type="common">Staghorn coral</name>
    <dbReference type="NCBI Taxonomy" id="6130"/>
    <lineage>
        <taxon>Eukaryota</taxon>
        <taxon>Metazoa</taxon>
        <taxon>Cnidaria</taxon>
        <taxon>Anthozoa</taxon>
        <taxon>Hexacorallia</taxon>
        <taxon>Scleractinia</taxon>
        <taxon>Astrocoeniina</taxon>
        <taxon>Acroporidae</taxon>
        <taxon>Acropora</taxon>
    </lineage>
</organism>
<reference evidence="1" key="1">
    <citation type="journal article" date="2023" name="G3 (Bethesda)">
        <title>Whole genome assembly and annotation of the endangered Caribbean coral Acropora cervicornis.</title>
        <authorList>
            <person name="Selwyn J.D."/>
            <person name="Vollmer S.V."/>
        </authorList>
    </citation>
    <scope>NUCLEOTIDE SEQUENCE</scope>
    <source>
        <strain evidence="1">K2</strain>
    </source>
</reference>
<proteinExistence type="predicted"/>
<protein>
    <submittedName>
        <fullName evidence="1">Uncharacterized protein</fullName>
    </submittedName>
</protein>
<reference evidence="1" key="2">
    <citation type="journal article" date="2023" name="Science">
        <title>Genomic signatures of disease resistance in endangered staghorn corals.</title>
        <authorList>
            <person name="Vollmer S.V."/>
            <person name="Selwyn J.D."/>
            <person name="Despard B.A."/>
            <person name="Roesel C.L."/>
        </authorList>
    </citation>
    <scope>NUCLEOTIDE SEQUENCE</scope>
    <source>
        <strain evidence="1">K2</strain>
    </source>
</reference>
<evidence type="ECO:0000313" key="2">
    <source>
        <dbReference type="Proteomes" id="UP001249851"/>
    </source>
</evidence>
<accession>A0AAD9V2Q1</accession>